<dbReference type="KEGG" id="tcl:Tchl_1628"/>
<dbReference type="EMBL" id="CP018839">
    <property type="protein sequence ID" value="APR04486.1"/>
    <property type="molecule type" value="Genomic_DNA"/>
</dbReference>
<organism evidence="1 2">
    <name type="scientific">Thauera chlorobenzoica</name>
    <dbReference type="NCBI Taxonomy" id="96773"/>
    <lineage>
        <taxon>Bacteria</taxon>
        <taxon>Pseudomonadati</taxon>
        <taxon>Pseudomonadota</taxon>
        <taxon>Betaproteobacteria</taxon>
        <taxon>Rhodocyclales</taxon>
        <taxon>Zoogloeaceae</taxon>
        <taxon>Thauera</taxon>
    </lineage>
</organism>
<dbReference type="InterPro" id="IPR036163">
    <property type="entry name" value="HMA_dom_sf"/>
</dbReference>
<accession>A0A1H5WQ31</accession>
<evidence type="ECO:0000313" key="2">
    <source>
        <dbReference type="Proteomes" id="UP000185739"/>
    </source>
</evidence>
<name>A0A1H5WQ31_9RHOO</name>
<evidence type="ECO:0000313" key="1">
    <source>
        <dbReference type="EMBL" id="APR04486.1"/>
    </source>
</evidence>
<dbReference type="RefSeq" id="WP_075147962.1">
    <property type="nucleotide sequence ID" value="NZ_CP018839.1"/>
</dbReference>
<dbReference type="GO" id="GO:0046872">
    <property type="term" value="F:metal ion binding"/>
    <property type="evidence" value="ECO:0007669"/>
    <property type="project" value="InterPro"/>
</dbReference>
<sequence length="113" mass="12584">MPAFETLRDGLGRVRIAHHIQGRIRLRVDDPELVAHVPGRAQLARVQAVLERTPGVRSLRVNLMARSCTLEYDHEVIPFAAWGDLIGGRDTAAAARFETLLRAVYDEIAGFRA</sequence>
<dbReference type="Proteomes" id="UP000185739">
    <property type="component" value="Chromosome"/>
</dbReference>
<dbReference type="InterPro" id="IPR006121">
    <property type="entry name" value="HMA_dom"/>
</dbReference>
<proteinExistence type="predicted"/>
<keyword evidence="2" id="KW-1185">Reference proteome</keyword>
<dbReference type="SUPFAM" id="SSF55008">
    <property type="entry name" value="HMA, heavy metal-associated domain"/>
    <property type="match status" value="1"/>
</dbReference>
<reference evidence="1 2" key="1">
    <citation type="submission" date="2016-12" db="EMBL/GenBank/DDBJ databases">
        <title>Complete genome sequence of Thauera chlorobenzoica, a Betaproteobacterium degrading haloaromatics anaerobically to CO2 and halides.</title>
        <authorList>
            <person name="Goris T."/>
            <person name="Mergelsberg M."/>
            <person name="Boll M."/>
        </authorList>
    </citation>
    <scope>NUCLEOTIDE SEQUENCE [LARGE SCALE GENOMIC DNA]</scope>
    <source>
        <strain evidence="1 2">3CB1</strain>
    </source>
</reference>
<dbReference type="OrthoDB" id="9131875at2"/>
<dbReference type="AlphaFoldDB" id="A0A1H5WQ31"/>
<dbReference type="CDD" id="cd00371">
    <property type="entry name" value="HMA"/>
    <property type="match status" value="1"/>
</dbReference>
<dbReference type="STRING" id="96773.Tchl_1628"/>
<protein>
    <submittedName>
        <fullName evidence="1">Uncharacterized protein</fullName>
    </submittedName>
</protein>
<gene>
    <name evidence="1" type="ORF">Tchl_1628</name>
</gene>